<evidence type="ECO:0000313" key="7">
    <source>
        <dbReference type="EMBL" id="KAH3666626.1"/>
    </source>
</evidence>
<dbReference type="GO" id="GO:0019464">
    <property type="term" value="P:glycine decarboxylation via glycine cleavage system"/>
    <property type="evidence" value="ECO:0007669"/>
    <property type="project" value="UniProtKB-UniRule"/>
</dbReference>
<dbReference type="CDD" id="cd06848">
    <property type="entry name" value="GCS_H"/>
    <property type="match status" value="1"/>
</dbReference>
<dbReference type="NCBIfam" id="NF002270">
    <property type="entry name" value="PRK01202.1"/>
    <property type="match status" value="1"/>
</dbReference>
<dbReference type="NCBIfam" id="TIGR00527">
    <property type="entry name" value="gcvH"/>
    <property type="match status" value="1"/>
</dbReference>
<keyword evidence="2 4" id="KW-0450">Lipoyl</keyword>
<evidence type="ECO:0000259" key="6">
    <source>
        <dbReference type="PROSITE" id="PS50968"/>
    </source>
</evidence>
<evidence type="ECO:0000313" key="8">
    <source>
        <dbReference type="Proteomes" id="UP000769528"/>
    </source>
</evidence>
<sequence length="169" mass="18490">MFLRTVTQCSRQPLRLALRSISTSASHIITPNSIITKYSAGPITVRYTSEHEYIAQHPDGVAFIGITKYASDALGDATFVELPEVGDEVLKGESIGSVESVKSSSEIYSPVDGEILEINETLTDSPQLINEDPLGEGWLAKIKTDIKIESVEDLLTEEDYAKSLEAEEN</sequence>
<keyword evidence="5" id="KW-0496">Mitochondrion</keyword>
<dbReference type="GO" id="GO:0009249">
    <property type="term" value="P:protein lipoylation"/>
    <property type="evidence" value="ECO:0007669"/>
    <property type="project" value="TreeGrafter"/>
</dbReference>
<proteinExistence type="inferred from homology"/>
<dbReference type="InterPro" id="IPR017453">
    <property type="entry name" value="GCV_H_sub"/>
</dbReference>
<dbReference type="InterPro" id="IPR000089">
    <property type="entry name" value="Biotin_lipoyl"/>
</dbReference>
<reference evidence="7" key="2">
    <citation type="submission" date="2021-01" db="EMBL/GenBank/DDBJ databases">
        <authorList>
            <person name="Schikora-Tamarit M.A."/>
        </authorList>
    </citation>
    <scope>NUCLEOTIDE SEQUENCE</scope>
    <source>
        <strain evidence="7">CBS6341</strain>
    </source>
</reference>
<dbReference type="AlphaFoldDB" id="A0A9P8P7Q5"/>
<comment type="subcellular location">
    <subcellularLocation>
        <location evidence="5">Mitochondrion</location>
    </subcellularLocation>
</comment>
<name>A0A9P8P7Q5_9ASCO</name>
<dbReference type="OrthoDB" id="10264154at2759"/>
<dbReference type="InterPro" id="IPR003016">
    <property type="entry name" value="2-oxoA_DH_lipoyl-BS"/>
</dbReference>
<dbReference type="GO" id="GO:0005739">
    <property type="term" value="C:mitochondrion"/>
    <property type="evidence" value="ECO:0007669"/>
    <property type="project" value="UniProtKB-SubCell"/>
</dbReference>
<comment type="cofactor">
    <cofactor evidence="5">
        <name>(R)-lipoate</name>
        <dbReference type="ChEBI" id="CHEBI:83088"/>
    </cofactor>
    <text evidence="5">Binds 1 lipoyl cofactor covalently.</text>
</comment>
<comment type="function">
    <text evidence="5">The H protein shuttles the methylamine group of glycine from the P protein to the T protein.</text>
</comment>
<accession>A0A9P8P7Q5</accession>
<dbReference type="InterPro" id="IPR033753">
    <property type="entry name" value="GCV_H/Fam206"/>
</dbReference>
<dbReference type="SUPFAM" id="SSF51230">
    <property type="entry name" value="Single hybrid motif"/>
    <property type="match status" value="1"/>
</dbReference>
<dbReference type="Pfam" id="PF01597">
    <property type="entry name" value="GCV_H"/>
    <property type="match status" value="1"/>
</dbReference>
<dbReference type="InterPro" id="IPR002930">
    <property type="entry name" value="GCV_H"/>
</dbReference>
<gene>
    <name evidence="7" type="ORF">WICMUC_005610</name>
</gene>
<dbReference type="Proteomes" id="UP000769528">
    <property type="component" value="Unassembled WGS sequence"/>
</dbReference>
<keyword evidence="8" id="KW-1185">Reference proteome</keyword>
<dbReference type="PANTHER" id="PTHR11715">
    <property type="entry name" value="GLYCINE CLEAVAGE SYSTEM H PROTEIN"/>
    <property type="match status" value="1"/>
</dbReference>
<protein>
    <recommendedName>
        <fullName evidence="5">Glycine cleavage system H protein</fullName>
    </recommendedName>
</protein>
<feature type="domain" description="Lipoyl-binding" evidence="6">
    <location>
        <begin position="61"/>
        <end position="143"/>
    </location>
</feature>
<dbReference type="EMBL" id="JAEUBF010001424">
    <property type="protein sequence ID" value="KAH3666626.1"/>
    <property type="molecule type" value="Genomic_DNA"/>
</dbReference>
<comment type="subunit">
    <text evidence="5">The glycine cleavage system is composed of four proteins: P, T, L and H.</text>
</comment>
<organism evidence="7 8">
    <name type="scientific">Wickerhamomyces mucosus</name>
    <dbReference type="NCBI Taxonomy" id="1378264"/>
    <lineage>
        <taxon>Eukaryota</taxon>
        <taxon>Fungi</taxon>
        <taxon>Dikarya</taxon>
        <taxon>Ascomycota</taxon>
        <taxon>Saccharomycotina</taxon>
        <taxon>Saccharomycetes</taxon>
        <taxon>Phaffomycetales</taxon>
        <taxon>Wickerhamomycetaceae</taxon>
        <taxon>Wickerhamomyces</taxon>
    </lineage>
</organism>
<comment type="similarity">
    <text evidence="1 5">Belongs to the GcvH family.</text>
</comment>
<evidence type="ECO:0000256" key="1">
    <source>
        <dbReference type="ARBA" id="ARBA00009249"/>
    </source>
</evidence>
<reference evidence="7" key="1">
    <citation type="journal article" date="2021" name="Open Biol.">
        <title>Shared evolutionary footprints suggest mitochondrial oxidative damage underlies multiple complex I losses in fungi.</title>
        <authorList>
            <person name="Schikora-Tamarit M.A."/>
            <person name="Marcet-Houben M."/>
            <person name="Nosek J."/>
            <person name="Gabaldon T."/>
        </authorList>
    </citation>
    <scope>NUCLEOTIDE SEQUENCE</scope>
    <source>
        <strain evidence="7">CBS6341</strain>
    </source>
</reference>
<evidence type="ECO:0000256" key="4">
    <source>
        <dbReference type="PIRSR" id="PIRSR617453-50"/>
    </source>
</evidence>
<dbReference type="Gene3D" id="2.40.50.100">
    <property type="match status" value="1"/>
</dbReference>
<dbReference type="HAMAP" id="MF_00272">
    <property type="entry name" value="GcvH"/>
    <property type="match status" value="1"/>
</dbReference>
<feature type="modified residue" description="N6-lipoyllysine" evidence="4">
    <location>
        <position position="102"/>
    </location>
</feature>
<comment type="caution">
    <text evidence="7">The sequence shown here is derived from an EMBL/GenBank/DDBJ whole genome shotgun (WGS) entry which is preliminary data.</text>
</comment>
<keyword evidence="3 5" id="KW-0809">Transit peptide</keyword>
<evidence type="ECO:0000256" key="3">
    <source>
        <dbReference type="ARBA" id="ARBA00022946"/>
    </source>
</evidence>
<evidence type="ECO:0000256" key="2">
    <source>
        <dbReference type="ARBA" id="ARBA00022823"/>
    </source>
</evidence>
<dbReference type="PROSITE" id="PS50968">
    <property type="entry name" value="BIOTINYL_LIPOYL"/>
    <property type="match status" value="1"/>
</dbReference>
<dbReference type="PROSITE" id="PS00189">
    <property type="entry name" value="LIPOYL"/>
    <property type="match status" value="1"/>
</dbReference>
<dbReference type="GO" id="GO:0005960">
    <property type="term" value="C:glycine cleavage complex"/>
    <property type="evidence" value="ECO:0007669"/>
    <property type="project" value="UniProtKB-UniRule"/>
</dbReference>
<dbReference type="InterPro" id="IPR011053">
    <property type="entry name" value="Single_hybrid_motif"/>
</dbReference>
<dbReference type="PANTHER" id="PTHR11715:SF3">
    <property type="entry name" value="GLYCINE CLEAVAGE SYSTEM H PROTEIN-RELATED"/>
    <property type="match status" value="1"/>
</dbReference>
<evidence type="ECO:0000256" key="5">
    <source>
        <dbReference type="RuleBase" id="RU364055"/>
    </source>
</evidence>